<dbReference type="EMBL" id="JACASX010000001">
    <property type="protein sequence ID" value="NWK04530.1"/>
    <property type="molecule type" value="Genomic_DNA"/>
</dbReference>
<dbReference type="NCBIfam" id="TIGR00347">
    <property type="entry name" value="bioD"/>
    <property type="match status" value="1"/>
</dbReference>
<dbReference type="SUPFAM" id="SSF52540">
    <property type="entry name" value="P-loop containing nucleoside triphosphate hydrolases"/>
    <property type="match status" value="1"/>
</dbReference>
<feature type="binding site" evidence="8">
    <location>
        <position position="54"/>
    </location>
    <ligand>
        <name>Mg(2+)</name>
        <dbReference type="ChEBI" id="CHEBI:18420"/>
    </ligand>
</feature>
<dbReference type="CDD" id="cd03109">
    <property type="entry name" value="DTBS"/>
    <property type="match status" value="1"/>
</dbReference>
<dbReference type="PIRSF" id="PIRSF006755">
    <property type="entry name" value="DTB_synth"/>
    <property type="match status" value="1"/>
</dbReference>
<evidence type="ECO:0000256" key="3">
    <source>
        <dbReference type="ARBA" id="ARBA00022723"/>
    </source>
</evidence>
<name>A0A7K4NQC4_9ARCH</name>
<dbReference type="InterPro" id="IPR004472">
    <property type="entry name" value="DTB_synth_BioD"/>
</dbReference>
<accession>A0A7K4NQC4</accession>
<dbReference type="InterPro" id="IPR027417">
    <property type="entry name" value="P-loop_NTPase"/>
</dbReference>
<keyword evidence="2 8" id="KW-0436">Ligase</keyword>
<dbReference type="HAMAP" id="MF_00336">
    <property type="entry name" value="BioD"/>
    <property type="match status" value="1"/>
</dbReference>
<evidence type="ECO:0000313" key="10">
    <source>
        <dbReference type="Proteomes" id="UP000526196"/>
    </source>
</evidence>
<dbReference type="GO" id="GO:0004141">
    <property type="term" value="F:dethiobiotin synthase activity"/>
    <property type="evidence" value="ECO:0007669"/>
    <property type="project" value="UniProtKB-UniRule"/>
</dbReference>
<comment type="cofactor">
    <cofactor evidence="8">
        <name>Mg(2+)</name>
        <dbReference type="ChEBI" id="CHEBI:18420"/>
    </cofactor>
</comment>
<dbReference type="GO" id="GO:0000287">
    <property type="term" value="F:magnesium ion binding"/>
    <property type="evidence" value="ECO:0007669"/>
    <property type="project" value="UniProtKB-UniRule"/>
</dbReference>
<feature type="binding site" evidence="8">
    <location>
        <begin position="175"/>
        <end position="176"/>
    </location>
    <ligand>
        <name>ATP</name>
        <dbReference type="ChEBI" id="CHEBI:30616"/>
    </ligand>
</feature>
<keyword evidence="1 8" id="KW-0963">Cytoplasm</keyword>
<feature type="binding site" evidence="8">
    <location>
        <position position="115"/>
    </location>
    <ligand>
        <name>Mg(2+)</name>
        <dbReference type="ChEBI" id="CHEBI:18420"/>
    </ligand>
</feature>
<comment type="subcellular location">
    <subcellularLocation>
        <location evidence="8">Cytoplasm</location>
    </subcellularLocation>
</comment>
<evidence type="ECO:0000256" key="2">
    <source>
        <dbReference type="ARBA" id="ARBA00022598"/>
    </source>
</evidence>
<feature type="binding site" evidence="8">
    <location>
        <begin position="115"/>
        <end position="118"/>
    </location>
    <ligand>
        <name>ATP</name>
        <dbReference type="ChEBI" id="CHEBI:30616"/>
    </ligand>
</feature>
<feature type="binding site" evidence="8">
    <location>
        <position position="42"/>
    </location>
    <ligand>
        <name>substrate</name>
    </ligand>
</feature>
<dbReference type="Proteomes" id="UP000526196">
    <property type="component" value="Unassembled WGS sequence"/>
</dbReference>
<proteinExistence type="inferred from homology"/>
<dbReference type="EC" id="6.3.3.3" evidence="8"/>
<dbReference type="GO" id="GO:0005524">
    <property type="term" value="F:ATP binding"/>
    <property type="evidence" value="ECO:0007669"/>
    <property type="project" value="UniProtKB-UniRule"/>
</dbReference>
<keyword evidence="6 8" id="KW-0067">ATP-binding</keyword>
<protein>
    <recommendedName>
        <fullName evidence="8">ATP-dependent dethiobiotin synthetase BioD</fullName>
        <ecNumber evidence="8">6.3.3.3</ecNumber>
    </recommendedName>
    <alternativeName>
        <fullName evidence="8">DTB synthetase</fullName>
        <shortName evidence="8">DTBS</shortName>
    </alternativeName>
    <alternativeName>
        <fullName evidence="8">Dethiobiotin synthase</fullName>
    </alternativeName>
</protein>
<evidence type="ECO:0000256" key="4">
    <source>
        <dbReference type="ARBA" id="ARBA00022741"/>
    </source>
</evidence>
<dbReference type="AlphaFoldDB" id="A0A7K4NQC4"/>
<feature type="binding site" evidence="8">
    <location>
        <position position="206"/>
    </location>
    <ligand>
        <name>ATP</name>
        <dbReference type="ChEBI" id="CHEBI:30616"/>
    </ligand>
</feature>
<feature type="binding site" evidence="8">
    <location>
        <position position="17"/>
    </location>
    <ligand>
        <name>Mg(2+)</name>
        <dbReference type="ChEBI" id="CHEBI:18420"/>
    </ligand>
</feature>
<dbReference type="Gene3D" id="3.40.50.300">
    <property type="entry name" value="P-loop containing nucleotide triphosphate hydrolases"/>
    <property type="match status" value="1"/>
</dbReference>
<keyword evidence="5 8" id="KW-0093">Biotin biosynthesis</keyword>
<evidence type="ECO:0000256" key="5">
    <source>
        <dbReference type="ARBA" id="ARBA00022756"/>
    </source>
</evidence>
<evidence type="ECO:0000256" key="1">
    <source>
        <dbReference type="ARBA" id="ARBA00022490"/>
    </source>
</evidence>
<dbReference type="GO" id="GO:0005829">
    <property type="term" value="C:cytosol"/>
    <property type="evidence" value="ECO:0007669"/>
    <property type="project" value="TreeGrafter"/>
</dbReference>
<dbReference type="FunFam" id="3.40.50.300:FF:000292">
    <property type="entry name" value="ATP-dependent dethiobiotin synthetase BioD"/>
    <property type="match status" value="1"/>
</dbReference>
<gene>
    <name evidence="8 9" type="primary">bioD</name>
    <name evidence="9" type="ORF">HX833_00320</name>
</gene>
<evidence type="ECO:0000313" key="9">
    <source>
        <dbReference type="EMBL" id="NWK04530.1"/>
    </source>
</evidence>
<organism evidence="9 10">
    <name type="scientific">Marine Group I thaumarchaeote</name>
    <dbReference type="NCBI Taxonomy" id="2511932"/>
    <lineage>
        <taxon>Archaea</taxon>
        <taxon>Nitrososphaerota</taxon>
        <taxon>Marine Group I</taxon>
    </lineage>
</organism>
<keyword evidence="7 8" id="KW-0460">Magnesium</keyword>
<sequence length="232" mass="25769">MMNSFFVTGTDTDVGKTCVSASISKHLRDIDVDVGVMKPFASGYKATPDSVSKDVEILMKYSGVKDPVDLVNPYYFEIPTSPYDASKQLNLEIDISKVIESYKQLASIHDVVIVEGIGGIMTPISKNYFVSDLISDLQLSSFIVTGSKIGAVNHFMLTYEHVRQKNLNLKGFLVNQNVSDGYELTNLKHQIFGLTGRKVFGAIPYNHSFTIESYVENFPNFVDMSNLGLENI</sequence>
<dbReference type="PANTHER" id="PTHR43210">
    <property type="entry name" value="DETHIOBIOTIN SYNTHETASE"/>
    <property type="match status" value="1"/>
</dbReference>
<dbReference type="GO" id="GO:0042803">
    <property type="term" value="F:protein homodimerization activity"/>
    <property type="evidence" value="ECO:0007669"/>
    <property type="project" value="UniProtKB-ARBA"/>
</dbReference>
<comment type="caution">
    <text evidence="8">Lacks conserved residue(s) required for the propagation of feature annotation.</text>
</comment>
<dbReference type="PANTHER" id="PTHR43210:SF5">
    <property type="entry name" value="DETHIOBIOTIN SYNTHETASE"/>
    <property type="match status" value="1"/>
</dbReference>
<dbReference type="Pfam" id="PF13500">
    <property type="entry name" value="AAA_26"/>
    <property type="match status" value="1"/>
</dbReference>
<feature type="binding site" evidence="8">
    <location>
        <position position="54"/>
    </location>
    <ligand>
        <name>ATP</name>
        <dbReference type="ChEBI" id="CHEBI:30616"/>
    </ligand>
</feature>
<dbReference type="GO" id="GO:0009102">
    <property type="term" value="P:biotin biosynthetic process"/>
    <property type="evidence" value="ECO:0007669"/>
    <property type="project" value="UniProtKB-UniRule"/>
</dbReference>
<comment type="pathway">
    <text evidence="8">Cofactor biosynthesis; biotin biosynthesis; biotin from 7,8-diaminononanoate: step 1/2.</text>
</comment>
<evidence type="ECO:0000256" key="7">
    <source>
        <dbReference type="ARBA" id="ARBA00022842"/>
    </source>
</evidence>
<keyword evidence="4 8" id="KW-0547">Nucleotide-binding</keyword>
<reference evidence="9 10" key="1">
    <citation type="journal article" date="2019" name="Environ. Microbiol.">
        <title>Genomics insights into ecotype formation of ammonia-oxidizing archaea in the deep ocean.</title>
        <authorList>
            <person name="Wang Y."/>
            <person name="Huang J.M."/>
            <person name="Cui G.J."/>
            <person name="Nunoura T."/>
            <person name="Takaki Y."/>
            <person name="Li W.L."/>
            <person name="Li J."/>
            <person name="Gao Z.M."/>
            <person name="Takai K."/>
            <person name="Zhang A.Q."/>
            <person name="Stepanauskas R."/>
        </authorList>
    </citation>
    <scope>NUCLEOTIDE SEQUENCE [LARGE SCALE GENOMIC DNA]</scope>
    <source>
        <strain evidence="9 10">F20</strain>
    </source>
</reference>
<comment type="similarity">
    <text evidence="8">Belongs to the dethiobiotin synthetase family.</text>
</comment>
<comment type="catalytic activity">
    <reaction evidence="8">
        <text>(7R,8S)-7,8-diammoniononanoate + CO2 + ATP = (4R,5S)-dethiobiotin + ADP + phosphate + 3 H(+)</text>
        <dbReference type="Rhea" id="RHEA:15805"/>
        <dbReference type="ChEBI" id="CHEBI:15378"/>
        <dbReference type="ChEBI" id="CHEBI:16526"/>
        <dbReference type="ChEBI" id="CHEBI:30616"/>
        <dbReference type="ChEBI" id="CHEBI:43474"/>
        <dbReference type="ChEBI" id="CHEBI:149469"/>
        <dbReference type="ChEBI" id="CHEBI:149473"/>
        <dbReference type="ChEBI" id="CHEBI:456216"/>
        <dbReference type="EC" id="6.3.3.3"/>
    </reaction>
</comment>
<comment type="function">
    <text evidence="8">Catalyzes a mechanistically unusual reaction, the ATP-dependent insertion of CO2 between the N7 and N8 nitrogen atoms of 7,8-diaminopelargonic acid (DAPA, also called 7,8-diammoniononanoate) to form a ureido ring.</text>
</comment>
<evidence type="ECO:0000256" key="6">
    <source>
        <dbReference type="ARBA" id="ARBA00022840"/>
    </source>
</evidence>
<dbReference type="UniPathway" id="UPA00078">
    <property type="reaction ID" value="UER00161"/>
</dbReference>
<feature type="active site" evidence="8">
    <location>
        <position position="38"/>
    </location>
</feature>
<comment type="caution">
    <text evidence="9">The sequence shown here is derived from an EMBL/GenBank/DDBJ whole genome shotgun (WGS) entry which is preliminary data.</text>
</comment>
<keyword evidence="3 8" id="KW-0479">Metal-binding</keyword>
<comment type="subunit">
    <text evidence="8">Homodimer.</text>
</comment>
<evidence type="ECO:0000256" key="8">
    <source>
        <dbReference type="HAMAP-Rule" id="MF_00336"/>
    </source>
</evidence>